<dbReference type="InterPro" id="IPR024079">
    <property type="entry name" value="MetalloPept_cat_dom_sf"/>
</dbReference>
<feature type="chain" id="PRO_5045819886" evidence="5">
    <location>
        <begin position="28"/>
        <end position="198"/>
    </location>
</feature>
<dbReference type="Pfam" id="PF00413">
    <property type="entry name" value="Peptidase_M10"/>
    <property type="match status" value="1"/>
</dbReference>
<reference evidence="7 8" key="1">
    <citation type="submission" date="2023-09" db="EMBL/GenBank/DDBJ databases">
        <title>Genome completion map analysis of the actinomycetes C11-1.</title>
        <authorList>
            <person name="Qin P."/>
            <person name="Guan P."/>
        </authorList>
    </citation>
    <scope>NUCLEOTIDE SEQUENCE [LARGE SCALE GENOMIC DNA]</scope>
    <source>
        <strain evidence="7 8">C11-1</strain>
    </source>
</reference>
<dbReference type="GO" id="GO:0008237">
    <property type="term" value="F:metallopeptidase activity"/>
    <property type="evidence" value="ECO:0007669"/>
    <property type="project" value="UniProtKB-KW"/>
</dbReference>
<keyword evidence="2" id="KW-0479">Metal-binding</keyword>
<evidence type="ECO:0000256" key="4">
    <source>
        <dbReference type="ARBA" id="ARBA00022833"/>
    </source>
</evidence>
<dbReference type="Proteomes" id="UP001303236">
    <property type="component" value="Chromosome"/>
</dbReference>
<organism evidence="7 8">
    <name type="scientific">Streptomyces durocortorensis</name>
    <dbReference type="NCBI Taxonomy" id="2811104"/>
    <lineage>
        <taxon>Bacteria</taxon>
        <taxon>Bacillati</taxon>
        <taxon>Actinomycetota</taxon>
        <taxon>Actinomycetes</taxon>
        <taxon>Kitasatosporales</taxon>
        <taxon>Streptomycetaceae</taxon>
        <taxon>Streptomyces</taxon>
    </lineage>
</organism>
<name>A0ABY9VUH4_9ACTN</name>
<keyword evidence="1" id="KW-0645">Protease</keyword>
<dbReference type="InterPro" id="IPR001818">
    <property type="entry name" value="Pept_M10_metallopeptidase"/>
</dbReference>
<dbReference type="EC" id="3.4.24.-" evidence="7"/>
<evidence type="ECO:0000256" key="3">
    <source>
        <dbReference type="ARBA" id="ARBA00022801"/>
    </source>
</evidence>
<evidence type="ECO:0000256" key="1">
    <source>
        <dbReference type="ARBA" id="ARBA00022670"/>
    </source>
</evidence>
<keyword evidence="8" id="KW-1185">Reference proteome</keyword>
<dbReference type="EMBL" id="CP134500">
    <property type="protein sequence ID" value="WNF27248.1"/>
    <property type="molecule type" value="Genomic_DNA"/>
</dbReference>
<proteinExistence type="predicted"/>
<feature type="signal peptide" evidence="5">
    <location>
        <begin position="1"/>
        <end position="27"/>
    </location>
</feature>
<gene>
    <name evidence="7" type="ORF">RI138_10585</name>
</gene>
<keyword evidence="4" id="KW-0862">Zinc</keyword>
<evidence type="ECO:0000313" key="8">
    <source>
        <dbReference type="Proteomes" id="UP001303236"/>
    </source>
</evidence>
<keyword evidence="3 7" id="KW-0378">Hydrolase</keyword>
<dbReference type="SUPFAM" id="SSF55486">
    <property type="entry name" value="Metalloproteases ('zincins'), catalytic domain"/>
    <property type="match status" value="1"/>
</dbReference>
<evidence type="ECO:0000313" key="7">
    <source>
        <dbReference type="EMBL" id="WNF27248.1"/>
    </source>
</evidence>
<dbReference type="Gene3D" id="3.40.390.10">
    <property type="entry name" value="Collagenase (Catalytic Domain)"/>
    <property type="match status" value="1"/>
</dbReference>
<evidence type="ECO:0000256" key="5">
    <source>
        <dbReference type="SAM" id="SignalP"/>
    </source>
</evidence>
<protein>
    <submittedName>
        <fullName evidence="7">Matrixin family metalloprotease</fullName>
        <ecNumber evidence="7">3.4.24.-</ecNumber>
    </submittedName>
</protein>
<feature type="domain" description="Peptidase M10 metallopeptidase" evidence="6">
    <location>
        <begin position="49"/>
        <end position="160"/>
    </location>
</feature>
<keyword evidence="5" id="KW-0732">Signal</keyword>
<evidence type="ECO:0000259" key="6">
    <source>
        <dbReference type="Pfam" id="PF00413"/>
    </source>
</evidence>
<keyword evidence="7" id="KW-0482">Metalloprotease</keyword>
<sequence length="198" mass="21376">MKSWKSILTVLVVSSATIGMQASPAAAATHPKLGCKFASGTMKWQDATTTSGYAAAAKNAIEAWNSTSTQFNINKTTSGANIRVANGNFGNTWKGLQFVGITLDTSQEVPTCNSTGTWRTTMVTWWNDYHTQHYAPSKRQAIMVHEIGHALGLAHVAAPSGSSCSKVTVMDIAIDRWYDKCGFWKPRPGDIAGANEIY</sequence>
<accession>A0ABY9VUH4</accession>
<evidence type="ECO:0000256" key="2">
    <source>
        <dbReference type="ARBA" id="ARBA00022723"/>
    </source>
</evidence>